<evidence type="ECO:0000256" key="6">
    <source>
        <dbReference type="ARBA" id="ARBA00022427"/>
    </source>
</evidence>
<comment type="similarity">
    <text evidence="4">Belongs to the claudin family.</text>
</comment>
<evidence type="ECO:0000313" key="15">
    <source>
        <dbReference type="EMBL" id="PWA25085.1"/>
    </source>
</evidence>
<keyword evidence="16" id="KW-1185">Reference proteome</keyword>
<reference evidence="15 16" key="1">
    <citation type="journal article" date="2018" name="G3 (Bethesda)">
        <title>A High-Quality Reference Genome for the Invasive Mosquitofish Gambusia affinis Using a Chicago Library.</title>
        <authorList>
            <person name="Hoffberg S.L."/>
            <person name="Troendle N.J."/>
            <person name="Glenn T.C."/>
            <person name="Mahmud O."/>
            <person name="Louha S."/>
            <person name="Chalopin D."/>
            <person name="Bennetzen J.L."/>
            <person name="Mauricio R."/>
        </authorList>
    </citation>
    <scope>NUCLEOTIDE SEQUENCE [LARGE SCALE GENOMIC DNA]</scope>
    <source>
        <strain evidence="15">NE01/NJP1002.9</strain>
        <tissue evidence="15">Muscle</tissue>
    </source>
</reference>
<comment type="subcellular location">
    <subcellularLocation>
        <location evidence="2">Cell junction</location>
        <location evidence="2">Tight junction</location>
    </subcellularLocation>
    <subcellularLocation>
        <location evidence="3">Cell membrane</location>
        <topology evidence="3">Multi-pass membrane protein</topology>
    </subcellularLocation>
</comment>
<dbReference type="Proteomes" id="UP000250572">
    <property type="component" value="Unassembled WGS sequence"/>
</dbReference>
<keyword evidence="7" id="KW-1003">Cell membrane</keyword>
<dbReference type="PANTHER" id="PTHR12002">
    <property type="entry name" value="CLAUDIN"/>
    <property type="match status" value="1"/>
</dbReference>
<feature type="transmembrane region" description="Helical" evidence="14">
    <location>
        <begin position="202"/>
        <end position="229"/>
    </location>
</feature>
<dbReference type="GO" id="GO:0005923">
    <property type="term" value="C:bicellular tight junction"/>
    <property type="evidence" value="ECO:0007669"/>
    <property type="project" value="UniProtKB-SubCell"/>
</dbReference>
<evidence type="ECO:0000256" key="4">
    <source>
        <dbReference type="ARBA" id="ARBA00008295"/>
    </source>
</evidence>
<dbReference type="GO" id="GO:0005886">
    <property type="term" value="C:plasma membrane"/>
    <property type="evidence" value="ECO:0007669"/>
    <property type="project" value="UniProtKB-SubCell"/>
</dbReference>
<evidence type="ECO:0000256" key="14">
    <source>
        <dbReference type="SAM" id="Phobius"/>
    </source>
</evidence>
<comment type="subunit">
    <text evidence="13">Interacts with tetraspanin-3/TSPAN3. Interacts with OCLN.</text>
</comment>
<dbReference type="PRINTS" id="PR01384">
    <property type="entry name" value="CLAUDIN11"/>
</dbReference>
<evidence type="ECO:0000256" key="12">
    <source>
        <dbReference type="ARBA" id="ARBA00023136"/>
    </source>
</evidence>
<evidence type="ECO:0000313" key="16">
    <source>
        <dbReference type="Proteomes" id="UP000250572"/>
    </source>
</evidence>
<dbReference type="GO" id="GO:0005198">
    <property type="term" value="F:structural molecule activity"/>
    <property type="evidence" value="ECO:0007669"/>
    <property type="project" value="InterPro"/>
</dbReference>
<evidence type="ECO:0000256" key="1">
    <source>
        <dbReference type="ARBA" id="ARBA00002246"/>
    </source>
</evidence>
<dbReference type="InterPro" id="IPR006187">
    <property type="entry name" value="Claudin"/>
</dbReference>
<keyword evidence="12 14" id="KW-0472">Membrane</keyword>
<dbReference type="AlphaFoldDB" id="A0A315VPT2"/>
<dbReference type="Gene3D" id="1.20.140.150">
    <property type="match status" value="1"/>
</dbReference>
<keyword evidence="6" id="KW-0796">Tight junction</keyword>
<evidence type="ECO:0000256" key="9">
    <source>
        <dbReference type="ARBA" id="ARBA00022692"/>
    </source>
</evidence>
<dbReference type="InterPro" id="IPR017974">
    <property type="entry name" value="Claudin_CS"/>
</dbReference>
<comment type="caution">
    <text evidence="15">The sequence shown here is derived from an EMBL/GenBank/DDBJ whole genome shotgun (WGS) entry which is preliminary data.</text>
</comment>
<dbReference type="PROSITE" id="PS01346">
    <property type="entry name" value="CLAUDIN"/>
    <property type="match status" value="1"/>
</dbReference>
<dbReference type="STRING" id="33528.ENSGAFP00000006247"/>
<comment type="function">
    <text evidence="1">Plays a major role in tight junction-specific obliteration of the intercellular space, through calcium-independent cell-adhesion activity.</text>
</comment>
<evidence type="ECO:0000256" key="11">
    <source>
        <dbReference type="ARBA" id="ARBA00022989"/>
    </source>
</evidence>
<evidence type="ECO:0000256" key="8">
    <source>
        <dbReference type="ARBA" id="ARBA00022553"/>
    </source>
</evidence>
<keyword evidence="8" id="KW-0597">Phosphoprotein</keyword>
<protein>
    <recommendedName>
        <fullName evidence="5">Claudin-11</fullName>
    </recommendedName>
</protein>
<dbReference type="Pfam" id="PF00822">
    <property type="entry name" value="PMP22_Claudin"/>
    <property type="match status" value="1"/>
</dbReference>
<keyword evidence="10" id="KW-0965">Cell junction</keyword>
<evidence type="ECO:0000256" key="2">
    <source>
        <dbReference type="ARBA" id="ARBA00004435"/>
    </source>
</evidence>
<feature type="transmembrane region" description="Helical" evidence="14">
    <location>
        <begin position="128"/>
        <end position="147"/>
    </location>
</feature>
<organism evidence="15 16">
    <name type="scientific">Gambusia affinis</name>
    <name type="common">Western mosquitofish</name>
    <name type="synonym">Heterandria affinis</name>
    <dbReference type="NCBI Taxonomy" id="33528"/>
    <lineage>
        <taxon>Eukaryota</taxon>
        <taxon>Metazoa</taxon>
        <taxon>Chordata</taxon>
        <taxon>Craniata</taxon>
        <taxon>Vertebrata</taxon>
        <taxon>Euteleostomi</taxon>
        <taxon>Actinopterygii</taxon>
        <taxon>Neopterygii</taxon>
        <taxon>Teleostei</taxon>
        <taxon>Neoteleostei</taxon>
        <taxon>Acanthomorphata</taxon>
        <taxon>Ovalentaria</taxon>
        <taxon>Atherinomorphae</taxon>
        <taxon>Cyprinodontiformes</taxon>
        <taxon>Poeciliidae</taxon>
        <taxon>Poeciliinae</taxon>
        <taxon>Gambusia</taxon>
    </lineage>
</organism>
<sequence>MQLLTFALQMSRISRACSSALHLVHVWIRSDFAWLALGADARRISMAHICRQLIGVGGSCAGWVGLIFATATNDWVRTCDYSVATCLRMDELGSRGLWAECVVSPSLYHCVTLDQMFSLPAYVQVSRALMIAACLLGVPALLLVLLSMPCIRLPSNSSTTVKKRRTQVGGVLFIVIAVFGGIATVWFPIGANKEEHLMSFGYALYVGWVAAGLCLLGGVVILCFQVALITSPSRENSFFYSRRGGTAREVDRSANHAKTERKCNEWIKPMEINILVTSHVL</sequence>
<evidence type="ECO:0000256" key="5">
    <source>
        <dbReference type="ARBA" id="ARBA00022050"/>
    </source>
</evidence>
<dbReference type="InterPro" id="IPR003555">
    <property type="entry name" value="Claudin11"/>
</dbReference>
<proteinExistence type="inferred from homology"/>
<feature type="transmembrane region" description="Helical" evidence="14">
    <location>
        <begin position="168"/>
        <end position="190"/>
    </location>
</feature>
<name>A0A315VPT2_GAMAF</name>
<keyword evidence="11 14" id="KW-1133">Transmembrane helix</keyword>
<dbReference type="PRINTS" id="PR01077">
    <property type="entry name" value="CLAUDIN"/>
</dbReference>
<dbReference type="InterPro" id="IPR004031">
    <property type="entry name" value="PMP22/EMP/MP20/Claudin"/>
</dbReference>
<gene>
    <name evidence="15" type="ORF">CCH79_00019072</name>
</gene>
<evidence type="ECO:0000256" key="10">
    <source>
        <dbReference type="ARBA" id="ARBA00022949"/>
    </source>
</evidence>
<evidence type="ECO:0000256" key="7">
    <source>
        <dbReference type="ARBA" id="ARBA00022475"/>
    </source>
</evidence>
<keyword evidence="9 14" id="KW-0812">Transmembrane</keyword>
<evidence type="ECO:0000256" key="3">
    <source>
        <dbReference type="ARBA" id="ARBA00004651"/>
    </source>
</evidence>
<evidence type="ECO:0000256" key="13">
    <source>
        <dbReference type="ARBA" id="ARBA00046524"/>
    </source>
</evidence>
<dbReference type="EMBL" id="NHOQ01001346">
    <property type="protein sequence ID" value="PWA25085.1"/>
    <property type="molecule type" value="Genomic_DNA"/>
</dbReference>
<accession>A0A315VPT2</accession>